<feature type="binding site" evidence="5">
    <location>
        <position position="377"/>
    </location>
    <ligand>
        <name>Zn(2+)</name>
        <dbReference type="ChEBI" id="CHEBI:29105"/>
    </ligand>
</feature>
<dbReference type="GO" id="GO:0046872">
    <property type="term" value="F:metal ion binding"/>
    <property type="evidence" value="ECO:0007669"/>
    <property type="project" value="UniProtKB-KW"/>
</dbReference>
<proteinExistence type="inferred from homology"/>
<evidence type="ECO:0000313" key="8">
    <source>
        <dbReference type="EMBL" id="EMF11699.1"/>
    </source>
</evidence>
<dbReference type="Gene3D" id="3.20.20.105">
    <property type="entry name" value="Queuine tRNA-ribosyltransferase-like"/>
    <property type="match status" value="1"/>
</dbReference>
<feature type="compositionally biased region" description="Low complexity" evidence="6">
    <location>
        <begin position="1"/>
        <end position="18"/>
    </location>
</feature>
<evidence type="ECO:0000256" key="2">
    <source>
        <dbReference type="ARBA" id="ARBA00022694"/>
    </source>
</evidence>
<feature type="region of interest" description="Disordered" evidence="6">
    <location>
        <begin position="441"/>
        <end position="510"/>
    </location>
</feature>
<name>N1QGV1_SPHMS</name>
<evidence type="ECO:0000313" key="9">
    <source>
        <dbReference type="Proteomes" id="UP000016931"/>
    </source>
</evidence>
<dbReference type="NCBIfam" id="TIGR00449">
    <property type="entry name" value="tgt_general"/>
    <property type="match status" value="1"/>
</dbReference>
<dbReference type="GO" id="GO:0008479">
    <property type="term" value="F:tRNA-guanosine(34) queuine transglycosylase activity"/>
    <property type="evidence" value="ECO:0007669"/>
    <property type="project" value="UniProtKB-UniRule"/>
</dbReference>
<keyword evidence="2 5" id="KW-0819">tRNA processing</keyword>
<dbReference type="PANTHER" id="PTHR46064">
    <property type="entry name" value="QUEUINE TRNA-RIBOSYLTRANSFERASE ACCESSORY SUBUNIT 2"/>
    <property type="match status" value="1"/>
</dbReference>
<evidence type="ECO:0000256" key="6">
    <source>
        <dbReference type="SAM" id="MobiDB-lite"/>
    </source>
</evidence>
<dbReference type="STRING" id="692275.N1QGV1"/>
<comment type="cofactor">
    <cofactor evidence="5">
        <name>Zn(2+)</name>
        <dbReference type="ChEBI" id="CHEBI:29105"/>
    </cofactor>
    <text evidence="5">Binds 1 zinc ion per subunit.</text>
</comment>
<dbReference type="InterPro" id="IPR002616">
    <property type="entry name" value="tRNA_ribo_trans-like"/>
</dbReference>
<keyword evidence="9" id="KW-1185">Reference proteome</keyword>
<gene>
    <name evidence="8" type="ORF">SEPMUDRAFT_149612</name>
</gene>
<dbReference type="GO" id="GO:0006400">
    <property type="term" value="P:tRNA modification"/>
    <property type="evidence" value="ECO:0007669"/>
    <property type="project" value="InterPro"/>
</dbReference>
<dbReference type="OMA" id="VPHIAHD"/>
<keyword evidence="4 5" id="KW-0862">Zinc</keyword>
<dbReference type="SUPFAM" id="SSF51713">
    <property type="entry name" value="tRNA-guanine transglycosylase"/>
    <property type="match status" value="1"/>
</dbReference>
<organism evidence="8 9">
    <name type="scientific">Sphaerulina musiva (strain SO2202)</name>
    <name type="common">Poplar stem canker fungus</name>
    <name type="synonym">Septoria musiva</name>
    <dbReference type="NCBI Taxonomy" id="692275"/>
    <lineage>
        <taxon>Eukaryota</taxon>
        <taxon>Fungi</taxon>
        <taxon>Dikarya</taxon>
        <taxon>Ascomycota</taxon>
        <taxon>Pezizomycotina</taxon>
        <taxon>Dothideomycetes</taxon>
        <taxon>Dothideomycetidae</taxon>
        <taxon>Mycosphaerellales</taxon>
        <taxon>Mycosphaerellaceae</taxon>
        <taxon>Sphaerulina</taxon>
    </lineage>
</organism>
<comment type="similarity">
    <text evidence="5">Belongs to the queuine tRNA-ribosyltransferase family. QTRT2 subfamily.</text>
</comment>
<feature type="binding site" evidence="5">
    <location>
        <position position="406"/>
    </location>
    <ligand>
        <name>Zn(2+)</name>
        <dbReference type="ChEBI" id="CHEBI:29105"/>
    </ligand>
</feature>
<feature type="region of interest" description="Disordered" evidence="6">
    <location>
        <begin position="1"/>
        <end position="25"/>
    </location>
</feature>
<comment type="subunit">
    <text evidence="5">Heterodimer of a catalytic subunit and an accessory subunit.</text>
</comment>
<comment type="subcellular location">
    <subcellularLocation>
        <location evidence="5">Cytoplasm</location>
    </subcellularLocation>
</comment>
<dbReference type="EMBL" id="KB456265">
    <property type="protein sequence ID" value="EMF11699.1"/>
    <property type="molecule type" value="Genomic_DNA"/>
</dbReference>
<comment type="function">
    <text evidence="5">Non-catalytic subunit of the queuine tRNA-ribosyltransferase (TGT) that catalyzes the base-exchange of a guanine (G) residue with queuine (Q) at position 34 (anticodon wobble position) in tRNAs with GU(N) anticodons (tRNA-Asp, -Asn, -His and -Tyr), resulting in the hypermodified nucleoside queuosine (7-(((4,5-cis-dihydroxy-2-cyclopenten-1-yl)amino)methyl)-7-deazaguanosine).</text>
</comment>
<dbReference type="GeneID" id="27902798"/>
<dbReference type="OrthoDB" id="27601at2759"/>
<dbReference type="RefSeq" id="XP_016759820.1">
    <property type="nucleotide sequence ID" value="XM_016905661.1"/>
</dbReference>
<dbReference type="eggNOG" id="KOG3909">
    <property type="taxonomic scope" value="Eukaryota"/>
</dbReference>
<keyword evidence="3 5" id="KW-0479">Metal-binding</keyword>
<evidence type="ECO:0000256" key="5">
    <source>
        <dbReference type="HAMAP-Rule" id="MF_03043"/>
    </source>
</evidence>
<dbReference type="Proteomes" id="UP000016931">
    <property type="component" value="Unassembled WGS sequence"/>
</dbReference>
<evidence type="ECO:0000259" key="7">
    <source>
        <dbReference type="Pfam" id="PF01702"/>
    </source>
</evidence>
<feature type="binding site" evidence="5">
    <location>
        <position position="375"/>
    </location>
    <ligand>
        <name>Zn(2+)</name>
        <dbReference type="ChEBI" id="CHEBI:29105"/>
    </ligand>
</feature>
<accession>N1QGV1</accession>
<dbReference type="HOGENOM" id="CLU_037350_1_0_1"/>
<dbReference type="GO" id="GO:0005737">
    <property type="term" value="C:cytoplasm"/>
    <property type="evidence" value="ECO:0007669"/>
    <property type="project" value="UniProtKB-SubCell"/>
</dbReference>
<dbReference type="HAMAP" id="MF_03043">
    <property type="entry name" value="QTRT2"/>
    <property type="match status" value="1"/>
</dbReference>
<sequence>MNGLANGHANGHATNGNGIDQRDQPPHQMFRLVSKSSTGTAVSTAGNTAARLGRLALPRRRIVDTPHYLANTSRGVVPHISQDTFVRDTDISGIYVALEDFIEKAPHDVPPIYQYRPPNGASPLRSFIAAPEDAMLVLGARRASPVPAPEATSNTSKTVSICTAVGFRALKAEDYAEKAESVQADIVVGLGDIPYQRALGNKRIEKATDRTIAWLEDHVFRRRSKGKPAQANLFASLLPVSCAKQQSYVDELVGQYAEHISGLAIYDIDTLGDLPEQLHHLPRLSFASPATPQDILQQVHLGLDIFVVPFVGAATDAGIALDFSFGSQALLVSNGTKPTTNGNGNGHLHTEPLPLGHDMWSTDHAVDLSPFSKGCQCYACTNHHRAYLQHLLAAKEMLGWVLLQIHNHHVMDLFFASIRESIASETFDDDVKSFTQKYESRLPAKTGQGPRIRGYQFKSQGPGEPKKNPKSHAPFKILNEAQEKLAEATVPDPDTNADDLQTQGFAAKDG</sequence>
<evidence type="ECO:0000256" key="3">
    <source>
        <dbReference type="ARBA" id="ARBA00022723"/>
    </source>
</evidence>
<protein>
    <recommendedName>
        <fullName evidence="5">Queuine tRNA-ribosyltransferase accessory subunit 2</fullName>
    </recommendedName>
    <alternativeName>
        <fullName evidence="5">Queuine tRNA-ribosyltransferase domain-containing protein 1</fullName>
    </alternativeName>
</protein>
<dbReference type="InterPro" id="IPR050852">
    <property type="entry name" value="Queuine_tRNA-ribosyltrfase"/>
</dbReference>
<dbReference type="Pfam" id="PF01702">
    <property type="entry name" value="TGT"/>
    <property type="match status" value="1"/>
</dbReference>
<dbReference type="InterPro" id="IPR036511">
    <property type="entry name" value="TGT-like_sf"/>
</dbReference>
<reference evidence="8 9" key="1">
    <citation type="journal article" date="2012" name="PLoS Pathog.">
        <title>Diverse lifestyles and strategies of plant pathogenesis encoded in the genomes of eighteen Dothideomycetes fungi.</title>
        <authorList>
            <person name="Ohm R.A."/>
            <person name="Feau N."/>
            <person name="Henrissat B."/>
            <person name="Schoch C.L."/>
            <person name="Horwitz B.A."/>
            <person name="Barry K.W."/>
            <person name="Condon B.J."/>
            <person name="Copeland A.C."/>
            <person name="Dhillon B."/>
            <person name="Glaser F."/>
            <person name="Hesse C.N."/>
            <person name="Kosti I."/>
            <person name="LaButti K."/>
            <person name="Lindquist E.A."/>
            <person name="Lucas S."/>
            <person name="Salamov A.A."/>
            <person name="Bradshaw R.E."/>
            <person name="Ciuffetti L."/>
            <person name="Hamelin R.C."/>
            <person name="Kema G.H.J."/>
            <person name="Lawrence C."/>
            <person name="Scott J.A."/>
            <person name="Spatafora J.W."/>
            <person name="Turgeon B.G."/>
            <person name="de Wit P.J.G.M."/>
            <person name="Zhong S."/>
            <person name="Goodwin S.B."/>
            <person name="Grigoriev I.V."/>
        </authorList>
    </citation>
    <scope>NUCLEOTIDE SEQUENCE [LARGE SCALE GENOMIC DNA]</scope>
    <source>
        <strain evidence="8 9">SO2202</strain>
    </source>
</reference>
<dbReference type="PANTHER" id="PTHR46064:SF1">
    <property type="entry name" value="QUEUINE TRNA-RIBOSYLTRANSFERASE ACCESSORY SUBUNIT 2"/>
    <property type="match status" value="1"/>
</dbReference>
<evidence type="ECO:0000256" key="4">
    <source>
        <dbReference type="ARBA" id="ARBA00022833"/>
    </source>
</evidence>
<evidence type="ECO:0000256" key="1">
    <source>
        <dbReference type="ARBA" id="ARBA00022490"/>
    </source>
</evidence>
<dbReference type="AlphaFoldDB" id="N1QGV1"/>
<feature type="binding site" evidence="5">
    <location>
        <position position="380"/>
    </location>
    <ligand>
        <name>Zn(2+)</name>
        <dbReference type="ChEBI" id="CHEBI:29105"/>
    </ligand>
</feature>
<keyword evidence="1 5" id="KW-0963">Cytoplasm</keyword>
<feature type="domain" description="tRNA-guanine(15) transglycosylase-like" evidence="7">
    <location>
        <begin position="49"/>
        <end position="439"/>
    </location>
</feature>
<dbReference type="InterPro" id="IPR028592">
    <property type="entry name" value="QTRTD1"/>
</dbReference>